<evidence type="ECO:0000313" key="12">
    <source>
        <dbReference type="EMBL" id="CAH3028617.1"/>
    </source>
</evidence>
<evidence type="ECO:0000256" key="2">
    <source>
        <dbReference type="ARBA" id="ARBA00022532"/>
    </source>
</evidence>
<dbReference type="InterPro" id="IPR005811">
    <property type="entry name" value="SUCC_ACL_C"/>
</dbReference>
<dbReference type="Pfam" id="PF08442">
    <property type="entry name" value="ATP-grasp_2"/>
    <property type="match status" value="1"/>
</dbReference>
<feature type="domain" description="ATP-grasp fold succinyl-CoA synthetase-type" evidence="11">
    <location>
        <begin position="43"/>
        <end position="249"/>
    </location>
</feature>
<comment type="cofactor">
    <cofactor evidence="9">
        <name>Mg(2+)</name>
        <dbReference type="ChEBI" id="CHEBI:18420"/>
    </cofactor>
    <text evidence="9">Binds 1 Mg(2+) ion per subunit.</text>
</comment>
<keyword evidence="4 9" id="KW-0479">Metal-binding</keyword>
<dbReference type="PANTHER" id="PTHR11815:SF10">
    <property type="entry name" value="SUCCINATE--COA LIGASE [GDP-FORMING] SUBUNIT BETA, MITOCHONDRIAL"/>
    <property type="match status" value="1"/>
</dbReference>
<evidence type="ECO:0000256" key="7">
    <source>
        <dbReference type="ARBA" id="ARBA00023128"/>
    </source>
</evidence>
<dbReference type="Pfam" id="PF00549">
    <property type="entry name" value="Ligase_CoA"/>
    <property type="match status" value="1"/>
</dbReference>
<feature type="site" description="Important for substrate specificity" evidence="9">
    <location>
        <position position="83"/>
    </location>
</feature>
<evidence type="ECO:0000256" key="4">
    <source>
        <dbReference type="ARBA" id="ARBA00022723"/>
    </source>
</evidence>
<accession>A0ABN8MFZ4</accession>
<dbReference type="NCBIfam" id="TIGR01016">
    <property type="entry name" value="sucCoAbeta"/>
    <property type="match status" value="1"/>
</dbReference>
<evidence type="ECO:0000256" key="3">
    <source>
        <dbReference type="ARBA" id="ARBA00022598"/>
    </source>
</evidence>
<feature type="site" description="Important for substrate specificity" evidence="9">
    <location>
        <position position="151"/>
    </location>
</feature>
<dbReference type="HAMAP" id="MF_03221">
    <property type="entry name" value="Succ_CoA_betaG_euk"/>
    <property type="match status" value="1"/>
</dbReference>
<dbReference type="NCBIfam" id="NF001913">
    <property type="entry name" value="PRK00696.1"/>
    <property type="match status" value="1"/>
</dbReference>
<dbReference type="InterPro" id="IPR005809">
    <property type="entry name" value="Succ_CoA_ligase-like_bsu"/>
</dbReference>
<keyword evidence="8 9" id="KW-0342">GTP-binding</keyword>
<keyword evidence="7 9" id="KW-0496">Mitochondrion</keyword>
<keyword evidence="2 9" id="KW-0816">Tricarboxylic acid cycle</keyword>
<feature type="binding site" evidence="9">
    <location>
        <position position="61"/>
    </location>
    <ligand>
        <name>GTP</name>
        <dbReference type="ChEBI" id="CHEBI:37565"/>
    </ligand>
</feature>
<dbReference type="EMBL" id="CALNXI010000524">
    <property type="protein sequence ID" value="CAH3028617.1"/>
    <property type="molecule type" value="Genomic_DNA"/>
</dbReference>
<dbReference type="SUPFAM" id="SSF52210">
    <property type="entry name" value="Succinyl-CoA synthetase domains"/>
    <property type="match status" value="1"/>
</dbReference>
<keyword evidence="13" id="KW-1185">Reference proteome</keyword>
<dbReference type="InterPro" id="IPR016102">
    <property type="entry name" value="Succinyl-CoA_synth-like"/>
</dbReference>
<keyword evidence="3 9" id="KW-0436">Ligase</keyword>
<evidence type="ECO:0000256" key="9">
    <source>
        <dbReference type="HAMAP-Rule" id="MF_03221"/>
    </source>
</evidence>
<dbReference type="Gene3D" id="3.40.50.261">
    <property type="entry name" value="Succinyl-CoA synthetase domains"/>
    <property type="match status" value="1"/>
</dbReference>
<dbReference type="InterPro" id="IPR034722">
    <property type="entry name" value="Succ_CoA_betaG_euk"/>
</dbReference>
<evidence type="ECO:0000256" key="5">
    <source>
        <dbReference type="ARBA" id="ARBA00022741"/>
    </source>
</evidence>
<evidence type="ECO:0000313" key="13">
    <source>
        <dbReference type="Proteomes" id="UP001159427"/>
    </source>
</evidence>
<dbReference type="PANTHER" id="PTHR11815">
    <property type="entry name" value="SUCCINYL-COA SYNTHETASE BETA CHAIN"/>
    <property type="match status" value="1"/>
</dbReference>
<keyword evidence="5 9" id="KW-0547">Nucleotide-binding</keyword>
<evidence type="ECO:0000256" key="6">
    <source>
        <dbReference type="ARBA" id="ARBA00022842"/>
    </source>
</evidence>
<proteinExistence type="inferred from homology"/>
<comment type="subcellular location">
    <subcellularLocation>
        <location evidence="9">Mitochondrion</location>
    </subcellularLocation>
</comment>
<dbReference type="HAMAP" id="MF_00558">
    <property type="entry name" value="Succ_CoA_beta"/>
    <property type="match status" value="1"/>
</dbReference>
<comment type="function">
    <text evidence="9">GTP-specific succinyl-CoA synthetase functions in the citric acid cycle (TCA), coupling the hydrolysis of succinyl-CoA to the synthesis of GTP and thus represents the only step of substrate-level phosphorylation in the TCA. The beta subunit provides nucleotide specificity of the enzyme and binds the substrate succinate, while the binding sites for coenzyme A and phosphate are found in the alpha subunit.</text>
</comment>
<feature type="binding site" evidence="9">
    <location>
        <position position="261"/>
    </location>
    <ligand>
        <name>Mg(2+)</name>
        <dbReference type="ChEBI" id="CHEBI:18420"/>
    </ligand>
</feature>
<feature type="binding site" evidence="9">
    <location>
        <begin position="369"/>
        <end position="371"/>
    </location>
    <ligand>
        <name>substrate</name>
        <note>ligand shared with subunit alpha</note>
    </ligand>
</feature>
<evidence type="ECO:0000256" key="8">
    <source>
        <dbReference type="ARBA" id="ARBA00023134"/>
    </source>
</evidence>
<dbReference type="PIRSF" id="PIRSF001554">
    <property type="entry name" value="SucCS_beta"/>
    <property type="match status" value="1"/>
</dbReference>
<dbReference type="Gene3D" id="3.30.1490.20">
    <property type="entry name" value="ATP-grasp fold, A domain"/>
    <property type="match status" value="1"/>
</dbReference>
<dbReference type="InterPro" id="IPR017866">
    <property type="entry name" value="Succ-CoA_synthase_bsu_CS"/>
</dbReference>
<protein>
    <recommendedName>
        <fullName evidence="9">Succinate--CoA ligase [GDP-forming] subunit beta, mitochondrial</fullName>
        <ecNumber evidence="9">6.2.1.4</ecNumber>
    </recommendedName>
    <alternativeName>
        <fullName evidence="9">GTP-specific succinyl-CoA synthetase subunit beta</fullName>
        <shortName evidence="9">G-SCS</shortName>
        <shortName evidence="9">GTPSCS</shortName>
    </alternativeName>
    <alternativeName>
        <fullName evidence="9">Succinyl-CoA synthetase beta-G chain</fullName>
        <shortName evidence="9">SCS-betaG</shortName>
    </alternativeName>
</protein>
<feature type="domain" description="ATP-citrate synthase/succinyl-CoA ligase C-terminal" evidence="10">
    <location>
        <begin position="310"/>
        <end position="430"/>
    </location>
</feature>
<dbReference type="SUPFAM" id="SSF56059">
    <property type="entry name" value="Glutathione synthetase ATP-binding domain-like"/>
    <property type="match status" value="1"/>
</dbReference>
<dbReference type="InterPro" id="IPR013650">
    <property type="entry name" value="ATP-grasp_succ-CoA_synth-type"/>
</dbReference>
<comment type="catalytic activity">
    <reaction evidence="9">
        <text>GTP + succinate + CoA = succinyl-CoA + GDP + phosphate</text>
        <dbReference type="Rhea" id="RHEA:22120"/>
        <dbReference type="ChEBI" id="CHEBI:30031"/>
        <dbReference type="ChEBI" id="CHEBI:37565"/>
        <dbReference type="ChEBI" id="CHEBI:43474"/>
        <dbReference type="ChEBI" id="CHEBI:57287"/>
        <dbReference type="ChEBI" id="CHEBI:57292"/>
        <dbReference type="ChEBI" id="CHEBI:58189"/>
        <dbReference type="EC" id="6.2.1.4"/>
    </reaction>
</comment>
<organism evidence="12 13">
    <name type="scientific">Porites evermanni</name>
    <dbReference type="NCBI Taxonomy" id="104178"/>
    <lineage>
        <taxon>Eukaryota</taxon>
        <taxon>Metazoa</taxon>
        <taxon>Cnidaria</taxon>
        <taxon>Anthozoa</taxon>
        <taxon>Hexacorallia</taxon>
        <taxon>Scleractinia</taxon>
        <taxon>Fungiina</taxon>
        <taxon>Poritidae</taxon>
        <taxon>Porites</taxon>
    </lineage>
</organism>
<feature type="binding site" evidence="9">
    <location>
        <position position="312"/>
    </location>
    <ligand>
        <name>substrate</name>
        <note>ligand shared with subunit alpha</note>
    </ligand>
</feature>
<dbReference type="Gene3D" id="3.30.470.20">
    <property type="entry name" value="ATP-grasp fold, B domain"/>
    <property type="match status" value="1"/>
</dbReference>
<comment type="similarity">
    <text evidence="9">Belongs to the succinate/malate CoA ligase beta subunit family. GTP-specific subunit beta subfamily.</text>
</comment>
<feature type="binding site" evidence="9">
    <location>
        <position position="150"/>
    </location>
    <ligand>
        <name>GTP</name>
        <dbReference type="ChEBI" id="CHEBI:37565"/>
    </ligand>
</feature>
<feature type="binding site" evidence="9">
    <location>
        <position position="247"/>
    </location>
    <ligand>
        <name>Mg(2+)</name>
        <dbReference type="ChEBI" id="CHEBI:18420"/>
    </ligand>
</feature>
<comment type="caution">
    <text evidence="12">The sequence shown here is derived from an EMBL/GenBank/DDBJ whole genome shotgun (WGS) entry which is preliminary data.</text>
</comment>
<dbReference type="PROSITE" id="PS01217">
    <property type="entry name" value="SUCCINYL_COA_LIG_3"/>
    <property type="match status" value="1"/>
</dbReference>
<comment type="subunit">
    <text evidence="9">Heterodimer of an alpha and a beta subunit. The beta subunit determines specificity for GTP.</text>
</comment>
<reference evidence="12 13" key="1">
    <citation type="submission" date="2022-05" db="EMBL/GenBank/DDBJ databases">
        <authorList>
            <consortium name="Genoscope - CEA"/>
            <person name="William W."/>
        </authorList>
    </citation>
    <scope>NUCLEOTIDE SEQUENCE [LARGE SCALE GENOMIC DNA]</scope>
</reference>
<keyword evidence="6 9" id="KW-0460">Magnesium</keyword>
<evidence type="ECO:0000259" key="11">
    <source>
        <dbReference type="Pfam" id="PF08442"/>
    </source>
</evidence>
<dbReference type="Proteomes" id="UP001159427">
    <property type="component" value="Unassembled WGS sequence"/>
</dbReference>
<evidence type="ECO:0000259" key="10">
    <source>
        <dbReference type="Pfam" id="PF00549"/>
    </source>
</evidence>
<sequence>MAAFSRSCNMTSFCRKCAGIARRSWLRSPQVGASSVVPVRWLNLQEFQSKKLMADNGLHVQRFKVAENAKEAVEIAKELNAKEFVLKAQILAGGRGKGKFTSGLQGGVHLTTDPNKVGELTEQMVGYNLITKQTPEDGVLVNKVMVAESYDIARETYLAILMDRAFQGPVIVASPKGGMDIEEVAKTTPEHIHKLAVDIFKGIPDVDARYLADKLEFKGPMLEQAAEQIKLLYKLFLKVDATQVEINPFGETPDGKVVCFDAKFNFDDSAKFRQKEVFAMEDHSESDPREVEAGKYDLNYIGLDGNIACLVNGAGLAMATMDIIKLHGGTPANFLDLGGGVQEEGVFQAFNIVTKDPRVKSIMVNIFGGIVDCSIVANGITSAYKRLNVQVPVIVRLEGTNVEKAKHILTESGMPLIPADDMDDAARKAVISLVD</sequence>
<feature type="binding site" evidence="9">
    <location>
        <begin position="94"/>
        <end position="96"/>
    </location>
    <ligand>
        <name>GTP</name>
        <dbReference type="ChEBI" id="CHEBI:37565"/>
    </ligand>
</feature>
<name>A0ABN8MFZ4_9CNID</name>
<dbReference type="EC" id="6.2.1.4" evidence="9"/>
<evidence type="ECO:0000256" key="1">
    <source>
        <dbReference type="ARBA" id="ARBA00005064"/>
    </source>
</evidence>
<dbReference type="InterPro" id="IPR013815">
    <property type="entry name" value="ATP_grasp_subdomain_1"/>
</dbReference>
<gene>
    <name evidence="12" type="ORF">PEVE_00034537</name>
</gene>
<comment type="pathway">
    <text evidence="1 9">Carbohydrate metabolism; tricarboxylic acid cycle; succinate from succinyl-CoA (ligase route): step 1/1.</text>
</comment>